<dbReference type="PANTHER" id="PTHR11636">
    <property type="entry name" value="POU DOMAIN"/>
    <property type="match status" value="1"/>
</dbReference>
<evidence type="ECO:0000256" key="4">
    <source>
        <dbReference type="ARBA" id="ARBA00023242"/>
    </source>
</evidence>
<dbReference type="InterPro" id="IPR000327">
    <property type="entry name" value="POU_dom"/>
</dbReference>
<dbReference type="InterPro" id="IPR009057">
    <property type="entry name" value="Homeodomain-like_sf"/>
</dbReference>
<dbReference type="GO" id="GO:0048468">
    <property type="term" value="P:cell development"/>
    <property type="evidence" value="ECO:0007669"/>
    <property type="project" value="UniProtKB-ARBA"/>
</dbReference>
<comment type="similarity">
    <text evidence="7">Belongs to the POU transcription factor family.</text>
</comment>
<dbReference type="EMBL" id="AXCN02000858">
    <property type="status" value="NOT_ANNOTATED_CDS"/>
    <property type="molecule type" value="Genomic_DNA"/>
</dbReference>
<feature type="compositionally biased region" description="Low complexity" evidence="8">
    <location>
        <begin position="361"/>
        <end position="388"/>
    </location>
</feature>
<name>A0A182QZR4_9DIPT</name>
<keyword evidence="7" id="KW-0804">Transcription</keyword>
<keyword evidence="12" id="KW-1185">Reference proteome</keyword>
<evidence type="ECO:0000256" key="6">
    <source>
        <dbReference type="RuleBase" id="RU000682"/>
    </source>
</evidence>
<feature type="compositionally biased region" description="Polar residues" evidence="8">
    <location>
        <begin position="394"/>
        <end position="435"/>
    </location>
</feature>
<proteinExistence type="inferred from homology"/>
<evidence type="ECO:0000259" key="10">
    <source>
        <dbReference type="PROSITE" id="PS51179"/>
    </source>
</evidence>
<feature type="compositionally biased region" description="Basic and acidic residues" evidence="8">
    <location>
        <begin position="198"/>
        <end position="215"/>
    </location>
</feature>
<dbReference type="PRINTS" id="PR00028">
    <property type="entry name" value="POUDOMAIN"/>
</dbReference>
<dbReference type="PROSITE" id="PS50071">
    <property type="entry name" value="HOMEOBOX_2"/>
    <property type="match status" value="1"/>
</dbReference>
<dbReference type="SUPFAM" id="SSF46689">
    <property type="entry name" value="Homeodomain-like"/>
    <property type="match status" value="1"/>
</dbReference>
<feature type="compositionally biased region" description="Low complexity" evidence="8">
    <location>
        <begin position="629"/>
        <end position="643"/>
    </location>
</feature>
<dbReference type="PROSITE" id="PS51179">
    <property type="entry name" value="POU_3"/>
    <property type="match status" value="1"/>
</dbReference>
<protein>
    <recommendedName>
        <fullName evidence="7">POU domain protein</fullName>
    </recommendedName>
</protein>
<evidence type="ECO:0000313" key="12">
    <source>
        <dbReference type="Proteomes" id="UP000075886"/>
    </source>
</evidence>
<evidence type="ECO:0000256" key="1">
    <source>
        <dbReference type="ARBA" id="ARBA00004123"/>
    </source>
</evidence>
<keyword evidence="3 5" id="KW-0371">Homeobox</keyword>
<accession>A0A182QZR4</accession>
<sequence length="668" mass="72273">MCVPVRAVRTKPERVFFLAETNSVKRIALQRNHLNLGEDVICVSRALCMVTQVFPKVVNRACVCVCVPARAPEPPRGTLCLGAQCCRTETIATSDDSTRPPNLRRCRKRNRTAAAHRDMLLLPANANLSHLSEHQQPTSMVLSKVRSWAAAREQRDRERGADREDNNNHSVKRELLRTPSPTQRYLSIKTPKSPSPPRSHDDIDSDRDDGSDRENLSSPIPNERPERTTPLNLITDSSRRTPSPPTASAVPGGGLGVAFAALQNLPLSSLFLQNQLGLGSLAGLSGQDLGMLQQALQAQQASLQQQLQQYMLLQVQGSAASANGNSAAAATAQAQAAAQFLMQNQVQQAVAQFQALQKQQQLKPTSSTPTPGATATSSPLHSPSGSPGLHHHSTQTGAMLGASQTTPPNVSQMNVGGILTPSTPGSGAHTPQLQKHSAAPRALEPSPEETTDLEELEQFAKTFKQRRIKLGFTQGDVGLAMGKLYGNDFSQTTISRFEALNLSFKNMCKLKPLLQKWLEDADSSISNPGGRIFSPAALSNTMATPETMGRRRKKRTSIETSVRVALEKAFLVNCKPTSEEISTLADNLCMEKEVVRVWFCNRRQKEKRINPPNGMDSPTHSSASGELFPASLVPGLSSPSSTSGAGGGSHHYAPHHHHQPHSGSIKQE</sequence>
<evidence type="ECO:0000259" key="9">
    <source>
        <dbReference type="PROSITE" id="PS50071"/>
    </source>
</evidence>
<dbReference type="EnsemblMetazoa" id="AFAF020126-RA">
    <property type="protein sequence ID" value="AFAF020126-PA"/>
    <property type="gene ID" value="AFAF020126"/>
</dbReference>
<evidence type="ECO:0000256" key="7">
    <source>
        <dbReference type="RuleBase" id="RU361194"/>
    </source>
</evidence>
<evidence type="ECO:0000256" key="5">
    <source>
        <dbReference type="PROSITE-ProRule" id="PRU00108"/>
    </source>
</evidence>
<dbReference type="GO" id="GO:0000978">
    <property type="term" value="F:RNA polymerase II cis-regulatory region sequence-specific DNA binding"/>
    <property type="evidence" value="ECO:0007669"/>
    <property type="project" value="TreeGrafter"/>
</dbReference>
<reference evidence="11" key="2">
    <citation type="submission" date="2020-05" db="UniProtKB">
        <authorList>
            <consortium name="EnsemblMetazoa"/>
        </authorList>
    </citation>
    <scope>IDENTIFICATION</scope>
    <source>
        <strain evidence="11">FAR1</strain>
    </source>
</reference>
<dbReference type="GO" id="GO:0048699">
    <property type="term" value="P:generation of neurons"/>
    <property type="evidence" value="ECO:0007669"/>
    <property type="project" value="UniProtKB-ARBA"/>
</dbReference>
<evidence type="ECO:0000256" key="8">
    <source>
        <dbReference type="SAM" id="MobiDB-lite"/>
    </source>
</evidence>
<dbReference type="SUPFAM" id="SSF47413">
    <property type="entry name" value="lambda repressor-like DNA-binding domains"/>
    <property type="match status" value="1"/>
</dbReference>
<dbReference type="Pfam" id="PF00046">
    <property type="entry name" value="Homeodomain"/>
    <property type="match status" value="1"/>
</dbReference>
<feature type="region of interest" description="Disordered" evidence="8">
    <location>
        <begin position="152"/>
        <end position="249"/>
    </location>
</feature>
<dbReference type="STRING" id="69004.A0A182QZR4"/>
<comment type="subcellular location">
    <subcellularLocation>
        <location evidence="1 5 6">Nucleus</location>
    </subcellularLocation>
</comment>
<dbReference type="InterPro" id="IPR001356">
    <property type="entry name" value="HD"/>
</dbReference>
<dbReference type="Pfam" id="PF00157">
    <property type="entry name" value="Pou"/>
    <property type="match status" value="1"/>
</dbReference>
<dbReference type="Gene3D" id="1.10.260.40">
    <property type="entry name" value="lambda repressor-like DNA-binding domains"/>
    <property type="match status" value="1"/>
</dbReference>
<dbReference type="SMART" id="SM00389">
    <property type="entry name" value="HOX"/>
    <property type="match status" value="1"/>
</dbReference>
<dbReference type="InterPro" id="IPR017970">
    <property type="entry name" value="Homeobox_CS"/>
</dbReference>
<dbReference type="InterPro" id="IPR013847">
    <property type="entry name" value="POU"/>
</dbReference>
<feature type="DNA-binding region" description="Homeobox" evidence="5">
    <location>
        <begin position="551"/>
        <end position="610"/>
    </location>
</feature>
<dbReference type="InterPro" id="IPR050255">
    <property type="entry name" value="POU_domain_TF"/>
</dbReference>
<dbReference type="SMART" id="SM00352">
    <property type="entry name" value="POU"/>
    <property type="match status" value="1"/>
</dbReference>
<feature type="region of interest" description="Disordered" evidence="8">
    <location>
        <begin position="361"/>
        <end position="452"/>
    </location>
</feature>
<dbReference type="VEuPathDB" id="VectorBase:AFAF020126"/>
<dbReference type="PROSITE" id="PS00465">
    <property type="entry name" value="POU_2"/>
    <property type="match status" value="1"/>
</dbReference>
<dbReference type="PANTHER" id="PTHR11636:SF76">
    <property type="entry name" value="PROTEIN NUBBIN"/>
    <property type="match status" value="1"/>
</dbReference>
<feature type="domain" description="POU-specific" evidence="10">
    <location>
        <begin position="448"/>
        <end position="522"/>
    </location>
</feature>
<dbReference type="GO" id="GO:0005634">
    <property type="term" value="C:nucleus"/>
    <property type="evidence" value="ECO:0007669"/>
    <property type="project" value="UniProtKB-SubCell"/>
</dbReference>
<dbReference type="AlphaFoldDB" id="A0A182QZR4"/>
<keyword evidence="2 5" id="KW-0238">DNA-binding</keyword>
<feature type="domain" description="Homeobox" evidence="9">
    <location>
        <begin position="549"/>
        <end position="609"/>
    </location>
</feature>
<dbReference type="Proteomes" id="UP000075886">
    <property type="component" value="Unassembled WGS sequence"/>
</dbReference>
<reference evidence="12" key="1">
    <citation type="submission" date="2014-01" db="EMBL/GenBank/DDBJ databases">
        <title>The Genome Sequence of Anopheles farauti FAR1 (V2).</title>
        <authorList>
            <consortium name="The Broad Institute Genomics Platform"/>
            <person name="Neafsey D.E."/>
            <person name="Besansky N."/>
            <person name="Howell P."/>
            <person name="Walton C."/>
            <person name="Young S.K."/>
            <person name="Zeng Q."/>
            <person name="Gargeya S."/>
            <person name="Fitzgerald M."/>
            <person name="Haas B."/>
            <person name="Abouelleil A."/>
            <person name="Allen A.W."/>
            <person name="Alvarado L."/>
            <person name="Arachchi H.M."/>
            <person name="Berlin A.M."/>
            <person name="Chapman S.B."/>
            <person name="Gainer-Dewar J."/>
            <person name="Goldberg J."/>
            <person name="Griggs A."/>
            <person name="Gujja S."/>
            <person name="Hansen M."/>
            <person name="Howarth C."/>
            <person name="Imamovic A."/>
            <person name="Ireland A."/>
            <person name="Larimer J."/>
            <person name="McCowan C."/>
            <person name="Murphy C."/>
            <person name="Pearson M."/>
            <person name="Poon T.W."/>
            <person name="Priest M."/>
            <person name="Roberts A."/>
            <person name="Saif S."/>
            <person name="Shea T."/>
            <person name="Sisk P."/>
            <person name="Sykes S."/>
            <person name="Wortman J."/>
            <person name="Nusbaum C."/>
            <person name="Birren B."/>
        </authorList>
    </citation>
    <scope>NUCLEOTIDE SEQUENCE [LARGE SCALE GENOMIC DNA]</scope>
    <source>
        <strain evidence="12">FAR1</strain>
    </source>
</reference>
<evidence type="ECO:0000256" key="2">
    <source>
        <dbReference type="ARBA" id="ARBA00023125"/>
    </source>
</evidence>
<evidence type="ECO:0000256" key="3">
    <source>
        <dbReference type="ARBA" id="ARBA00023155"/>
    </source>
</evidence>
<dbReference type="PROSITE" id="PS00035">
    <property type="entry name" value="POU_1"/>
    <property type="match status" value="1"/>
</dbReference>
<dbReference type="Gene3D" id="1.10.10.60">
    <property type="entry name" value="Homeodomain-like"/>
    <property type="match status" value="1"/>
</dbReference>
<dbReference type="GO" id="GO:0001228">
    <property type="term" value="F:DNA-binding transcription activator activity, RNA polymerase II-specific"/>
    <property type="evidence" value="ECO:0007669"/>
    <property type="project" value="UniProtKB-ARBA"/>
</dbReference>
<dbReference type="CDD" id="cd00086">
    <property type="entry name" value="homeodomain"/>
    <property type="match status" value="1"/>
</dbReference>
<organism evidence="11 12">
    <name type="scientific">Anopheles farauti</name>
    <dbReference type="NCBI Taxonomy" id="69004"/>
    <lineage>
        <taxon>Eukaryota</taxon>
        <taxon>Metazoa</taxon>
        <taxon>Ecdysozoa</taxon>
        <taxon>Arthropoda</taxon>
        <taxon>Hexapoda</taxon>
        <taxon>Insecta</taxon>
        <taxon>Pterygota</taxon>
        <taxon>Neoptera</taxon>
        <taxon>Endopterygota</taxon>
        <taxon>Diptera</taxon>
        <taxon>Nematocera</taxon>
        <taxon>Culicoidea</taxon>
        <taxon>Culicidae</taxon>
        <taxon>Anophelinae</taxon>
        <taxon>Anopheles</taxon>
    </lineage>
</organism>
<feature type="compositionally biased region" description="Basic and acidic residues" evidence="8">
    <location>
        <begin position="152"/>
        <end position="176"/>
    </location>
</feature>
<evidence type="ECO:0000313" key="11">
    <source>
        <dbReference type="EnsemblMetazoa" id="AFAF020126-PA"/>
    </source>
</evidence>
<dbReference type="InterPro" id="IPR010982">
    <property type="entry name" value="Lambda_DNA-bd_dom_sf"/>
</dbReference>
<dbReference type="PROSITE" id="PS00027">
    <property type="entry name" value="HOMEOBOX_1"/>
    <property type="match status" value="1"/>
</dbReference>
<feature type="region of interest" description="Disordered" evidence="8">
    <location>
        <begin position="607"/>
        <end position="668"/>
    </location>
</feature>
<keyword evidence="4 5" id="KW-0539">Nucleus</keyword>